<evidence type="ECO:0000256" key="4">
    <source>
        <dbReference type="ARBA" id="ARBA00022552"/>
    </source>
</evidence>
<dbReference type="GeneID" id="5543326"/>
<evidence type="ECO:0000256" key="7">
    <source>
        <dbReference type="SAM" id="MobiDB-lite"/>
    </source>
</evidence>
<dbReference type="InParanoid" id="A7TR52"/>
<dbReference type="HOGENOM" id="CLU_008874_0_0_1"/>
<dbReference type="KEGG" id="vpo:Kpol_461p16"/>
<dbReference type="GO" id="GO:0032040">
    <property type="term" value="C:small-subunit processome"/>
    <property type="evidence" value="ECO:0007669"/>
    <property type="project" value="EnsemblFungi"/>
</dbReference>
<dbReference type="InterPro" id="IPR007276">
    <property type="entry name" value="Nop14"/>
</dbReference>
<evidence type="ECO:0000313" key="8">
    <source>
        <dbReference type="EMBL" id="EDO15262.1"/>
    </source>
</evidence>
<keyword evidence="4" id="KW-0698">rRNA processing</keyword>
<evidence type="ECO:0000256" key="3">
    <source>
        <dbReference type="ARBA" id="ARBA00022517"/>
    </source>
</evidence>
<dbReference type="GO" id="GO:0000447">
    <property type="term" value="P:endonucleolytic cleavage in ITS1 to separate SSU-rRNA from 5.8S rRNA and LSU-rRNA from tricistronic rRNA transcript (SSU-rRNA, 5.8S rRNA, LSU-rRNA)"/>
    <property type="evidence" value="ECO:0007669"/>
    <property type="project" value="EnsemblFungi"/>
</dbReference>
<proteinExistence type="inferred from homology"/>
<feature type="region of interest" description="Disordered" evidence="7">
    <location>
        <begin position="14"/>
        <end position="40"/>
    </location>
</feature>
<evidence type="ECO:0000256" key="1">
    <source>
        <dbReference type="ARBA" id="ARBA00004604"/>
    </source>
</evidence>
<feature type="region of interest" description="Disordered" evidence="7">
    <location>
        <begin position="177"/>
        <end position="214"/>
    </location>
</feature>
<dbReference type="GO" id="GO:0000480">
    <property type="term" value="P:endonucleolytic cleavage in 5'-ETS of tricistronic rRNA transcript (SSU-rRNA, 5.8S rRNA, LSU-rRNA)"/>
    <property type="evidence" value="ECO:0007669"/>
    <property type="project" value="EnsemblFungi"/>
</dbReference>
<keyword evidence="3" id="KW-0690">Ribosome biogenesis</keyword>
<organism evidence="9">
    <name type="scientific">Vanderwaltozyma polyspora (strain ATCC 22028 / DSM 70294 / BCRC 21397 / CBS 2163 / NBRC 10782 / NRRL Y-8283 / UCD 57-17)</name>
    <name type="common">Kluyveromyces polysporus</name>
    <dbReference type="NCBI Taxonomy" id="436907"/>
    <lineage>
        <taxon>Eukaryota</taxon>
        <taxon>Fungi</taxon>
        <taxon>Dikarya</taxon>
        <taxon>Ascomycota</taxon>
        <taxon>Saccharomycotina</taxon>
        <taxon>Saccharomycetes</taxon>
        <taxon>Saccharomycetales</taxon>
        <taxon>Saccharomycetaceae</taxon>
        <taxon>Vanderwaltozyma</taxon>
    </lineage>
</organism>
<feature type="region of interest" description="Disordered" evidence="7">
    <location>
        <begin position="702"/>
        <end position="729"/>
    </location>
</feature>
<dbReference type="AlphaFoldDB" id="A7TR52"/>
<dbReference type="GO" id="GO:0000472">
    <property type="term" value="P:endonucleolytic cleavage to generate mature 5'-end of SSU-rRNA from (SSU-rRNA, 5.8S rRNA, LSU-rRNA)"/>
    <property type="evidence" value="ECO:0007669"/>
    <property type="project" value="EnsemblFungi"/>
</dbReference>
<feature type="region of interest" description="Disordered" evidence="7">
    <location>
        <begin position="65"/>
        <end position="86"/>
    </location>
</feature>
<evidence type="ECO:0000256" key="6">
    <source>
        <dbReference type="ARBA" id="ARBA00024695"/>
    </source>
</evidence>
<dbReference type="Proteomes" id="UP000000267">
    <property type="component" value="Unassembled WGS sequence"/>
</dbReference>
<feature type="region of interest" description="Disordered" evidence="7">
    <location>
        <begin position="99"/>
        <end position="162"/>
    </location>
</feature>
<dbReference type="FunCoup" id="A7TR52">
    <property type="interactions" value="1210"/>
</dbReference>
<feature type="compositionally biased region" description="Basic and acidic residues" evidence="7">
    <location>
        <begin position="364"/>
        <end position="377"/>
    </location>
</feature>
<dbReference type="OMA" id="KSCWPSL"/>
<dbReference type="Pfam" id="PF04147">
    <property type="entry name" value="Nop14"/>
    <property type="match status" value="2"/>
</dbReference>
<evidence type="ECO:0000256" key="2">
    <source>
        <dbReference type="ARBA" id="ARBA00007466"/>
    </source>
</evidence>
<evidence type="ECO:0000313" key="9">
    <source>
        <dbReference type="Proteomes" id="UP000000267"/>
    </source>
</evidence>
<feature type="region of interest" description="Disordered" evidence="7">
    <location>
        <begin position="345"/>
        <end position="382"/>
    </location>
</feature>
<sequence>MAGSQLKNLKAALKAHGLTGQSNIKKNKKNSKRQAKEYDREEKAKILAKIREDFNPFEVKASKNKKNNMVKNEKDKMVAVGKPGISKQIGEEQRKVALEMKNSTKNRTGAFMDKRFGEKNKHMTEEEKMLERFTKERQAQSKKKQNLFNLDEDEDEGFGNDMFGNSLTHMGKSLGFDSGDLGVGSDNDGDGLKRSLDGGALGDDLGPARKKTKAEVMKEVIAKSKFYKHERQKAHEKMEVQIDDLDDNFDDIMSELRGVQVEKKDNNEEKPTVDKDYDVKVKELLMEKRAVPTDRTKTEEEILTEQEIQKKKLEQQRLDRMNGIVENEEGEERGVEDLDNDFWGSEEEDEMGEDNESIADSDDDIKFENDSDEEGHKSVSTTCPSSHKQLLLHFDKFKLEEQPKLIRKIVKATQPKLAEGNKERLGRFTGILLRHILFLADQNYSKDIATFKEVQNSLISVLKTLSEKYNRDLSETCREITTEIHERFKSRSMTKIKISDLIFFSIIGMIYSTSDQYHLVVTPCSVVMAEMLEQLKFNSIDRLLFGATLSKIILKYQRLSKRLVPELLYFVEKALTSLLPEHENIQIRVDSNELALPNDTKLDGFISESIQLHRIFEENRSEESNAELQKTLLLNLLGTINMAITDIWKNFSAYQELMLSLTPILECYVEQFPELTLSSQILDKIKKLSKFNEHLPLTLQDHKPASIPSHAPKFEESFNPDKKSYDPDRTRSEINKMKAQVKKERKFMLKEMRKDTRFEARQRINQQKKSSEEYHAKMARIINTISTEEGAEKNKYEREKKLRNSKK</sequence>
<protein>
    <recommendedName>
        <fullName evidence="10">Nucleolar complex protein 14</fullName>
    </recommendedName>
</protein>
<dbReference type="EMBL" id="DS480470">
    <property type="protein sequence ID" value="EDO15262.1"/>
    <property type="molecule type" value="Genomic_DNA"/>
</dbReference>
<comment type="similarity">
    <text evidence="2">Belongs to the NOP14 family.</text>
</comment>
<feature type="compositionally biased region" description="Basic and acidic residues" evidence="7">
    <location>
        <begin position="712"/>
        <end position="729"/>
    </location>
</feature>
<feature type="compositionally biased region" description="Acidic residues" evidence="7">
    <location>
        <begin position="345"/>
        <end position="363"/>
    </location>
</feature>
<dbReference type="RefSeq" id="XP_001643120.1">
    <property type="nucleotide sequence ID" value="XM_001643070.1"/>
</dbReference>
<name>A7TR52_VANPO</name>
<dbReference type="STRING" id="436907.A7TR52"/>
<dbReference type="PANTHER" id="PTHR23183:SF0">
    <property type="entry name" value="NUCLEOLAR PROTEIN 14"/>
    <property type="match status" value="1"/>
</dbReference>
<keyword evidence="9" id="KW-1185">Reference proteome</keyword>
<dbReference type="PANTHER" id="PTHR23183">
    <property type="entry name" value="NOP14"/>
    <property type="match status" value="1"/>
</dbReference>
<comment type="subcellular location">
    <subcellularLocation>
        <location evidence="1">Nucleus</location>
        <location evidence="1">Nucleolus</location>
    </subcellularLocation>
</comment>
<dbReference type="GO" id="GO:0034511">
    <property type="term" value="F:U3 snoRNA binding"/>
    <property type="evidence" value="ECO:0007669"/>
    <property type="project" value="EnsemblFungi"/>
</dbReference>
<keyword evidence="5" id="KW-0539">Nucleus</keyword>
<comment type="function">
    <text evidence="6">Involved in nucleolar processing of pre-18S ribosomal RNA. Has a role in the nuclear export of 40S pre-ribosomal subunit to the cytoplasm.</text>
</comment>
<evidence type="ECO:0000256" key="5">
    <source>
        <dbReference type="ARBA" id="ARBA00023242"/>
    </source>
</evidence>
<dbReference type="eggNOG" id="KOG2147">
    <property type="taxonomic scope" value="Eukaryota"/>
</dbReference>
<dbReference type="GO" id="GO:0030692">
    <property type="term" value="C:Noc4p-Nop14p complex"/>
    <property type="evidence" value="ECO:0007669"/>
    <property type="project" value="EnsemblFungi"/>
</dbReference>
<dbReference type="PhylomeDB" id="A7TR52"/>
<accession>A7TR52</accession>
<dbReference type="OrthoDB" id="441771at2759"/>
<evidence type="ECO:0008006" key="10">
    <source>
        <dbReference type="Google" id="ProtNLM"/>
    </source>
</evidence>
<reference evidence="8 9" key="1">
    <citation type="journal article" date="2007" name="Proc. Natl. Acad. Sci. U.S.A.">
        <title>Independent sorting-out of thousands of duplicated gene pairs in two yeast species descended from a whole-genome duplication.</title>
        <authorList>
            <person name="Scannell D.R."/>
            <person name="Frank A.C."/>
            <person name="Conant G.C."/>
            <person name="Byrne K.P."/>
            <person name="Woolfit M."/>
            <person name="Wolfe K.H."/>
        </authorList>
    </citation>
    <scope>NUCLEOTIDE SEQUENCE [LARGE SCALE GENOMIC DNA]</scope>
    <source>
        <strain evidence="9">ATCC 22028 / DSM 70294 / BCRC 21397 / CBS 2163 / NBRC 10782 / NRRL Y-8283 / UCD 57-17</strain>
    </source>
</reference>
<feature type="compositionally biased region" description="Basic and acidic residues" evidence="7">
    <location>
        <begin position="112"/>
        <end position="139"/>
    </location>
</feature>
<gene>
    <name evidence="8" type="ORF">Kpol_461p16</name>
</gene>